<reference evidence="2" key="2">
    <citation type="submission" date="2023-02" db="EMBL/GenBank/DDBJ databases">
        <authorList>
            <person name="Swenson N.G."/>
            <person name="Wegrzyn J.L."/>
            <person name="Mcevoy S.L."/>
        </authorList>
    </citation>
    <scope>NUCLEOTIDE SEQUENCE</scope>
    <source>
        <strain evidence="2">91603</strain>
        <tissue evidence="2">Leaf</tissue>
    </source>
</reference>
<reference evidence="2" key="1">
    <citation type="journal article" date="2022" name="Plant J.">
        <title>Strategies of tolerance reflected in two North American maple genomes.</title>
        <authorList>
            <person name="McEvoy S.L."/>
            <person name="Sezen U.U."/>
            <person name="Trouern-Trend A."/>
            <person name="McMahon S.M."/>
            <person name="Schaberg P.G."/>
            <person name="Yang J."/>
            <person name="Wegrzyn J.L."/>
            <person name="Swenson N.G."/>
        </authorList>
    </citation>
    <scope>NUCLEOTIDE SEQUENCE</scope>
    <source>
        <strain evidence="2">91603</strain>
    </source>
</reference>
<organism evidence="2 3">
    <name type="scientific">Acer negundo</name>
    <name type="common">Box elder</name>
    <dbReference type="NCBI Taxonomy" id="4023"/>
    <lineage>
        <taxon>Eukaryota</taxon>
        <taxon>Viridiplantae</taxon>
        <taxon>Streptophyta</taxon>
        <taxon>Embryophyta</taxon>
        <taxon>Tracheophyta</taxon>
        <taxon>Spermatophyta</taxon>
        <taxon>Magnoliopsida</taxon>
        <taxon>eudicotyledons</taxon>
        <taxon>Gunneridae</taxon>
        <taxon>Pentapetalae</taxon>
        <taxon>rosids</taxon>
        <taxon>malvids</taxon>
        <taxon>Sapindales</taxon>
        <taxon>Sapindaceae</taxon>
        <taxon>Hippocastanoideae</taxon>
        <taxon>Acereae</taxon>
        <taxon>Acer</taxon>
    </lineage>
</organism>
<name>A0AAD5IBZ7_ACENE</name>
<accession>A0AAD5IBZ7</accession>
<evidence type="ECO:0000313" key="3">
    <source>
        <dbReference type="Proteomes" id="UP001064489"/>
    </source>
</evidence>
<dbReference type="InterPro" id="IPR012337">
    <property type="entry name" value="RNaseH-like_sf"/>
</dbReference>
<proteinExistence type="predicted"/>
<dbReference type="InterPro" id="IPR007021">
    <property type="entry name" value="DUF659"/>
</dbReference>
<dbReference type="SUPFAM" id="SSF53098">
    <property type="entry name" value="Ribonuclease H-like"/>
    <property type="match status" value="1"/>
</dbReference>
<evidence type="ECO:0000313" key="2">
    <source>
        <dbReference type="EMBL" id="KAI9159980.1"/>
    </source>
</evidence>
<evidence type="ECO:0000259" key="1">
    <source>
        <dbReference type="Pfam" id="PF04937"/>
    </source>
</evidence>
<sequence>MLSKTRKPSSRERWKSRRMEYRAEQGAFGGSATNYFQLDLASSETKKKKGKSGSIEKAFNIGAREQLDGEIARMFYTGGLSFHFARNPHYVRAFKMACSNSIPGYLPLGYNALRTTLLQKERSNVEQLLEPIKLSWKKKGVIVCSDGWSDSQRRPIINILATCESEPMFLKAINCEGEYKDKFFISNLLVETLQEIGPQNVVQVITDNAPVCKATGLLVESQFKHIFWTPCVVHSLNLALKSICSPSAHPRYDDIMEECGWIAKISSNVSFIKIFIVNHNMRLAMFNDHSKLKLLSVADTRFASTIVMLKRFKQVKQGLQQMVISERWDVYKEDDVEKARAVKEKILDEYFWGDIDYILDFTAPIYEMFRLADTDTPCLHLVYEWWDSIIERVKITIFKKE</sequence>
<dbReference type="PANTHER" id="PTHR32166">
    <property type="entry name" value="OSJNBA0013A04.12 PROTEIN"/>
    <property type="match status" value="1"/>
</dbReference>
<dbReference type="PANTHER" id="PTHR32166:SF81">
    <property type="entry name" value="OS06G0658400 PROTEIN"/>
    <property type="match status" value="1"/>
</dbReference>
<dbReference type="AlphaFoldDB" id="A0AAD5IBZ7"/>
<dbReference type="Pfam" id="PF04937">
    <property type="entry name" value="DUF659"/>
    <property type="match status" value="1"/>
</dbReference>
<comment type="caution">
    <text evidence="2">The sequence shown here is derived from an EMBL/GenBank/DDBJ whole genome shotgun (WGS) entry which is preliminary data.</text>
</comment>
<dbReference type="Proteomes" id="UP001064489">
    <property type="component" value="Chromosome 2"/>
</dbReference>
<dbReference type="EMBL" id="JAJSOW010000106">
    <property type="protein sequence ID" value="KAI9159980.1"/>
    <property type="molecule type" value="Genomic_DNA"/>
</dbReference>
<feature type="domain" description="DUF659" evidence="1">
    <location>
        <begin position="111"/>
        <end position="261"/>
    </location>
</feature>
<keyword evidence="3" id="KW-1185">Reference proteome</keyword>
<gene>
    <name evidence="2" type="ORF">LWI28_003953</name>
</gene>
<protein>
    <recommendedName>
        <fullName evidence="1">DUF659 domain-containing protein</fullName>
    </recommendedName>
</protein>